<reference evidence="1" key="1">
    <citation type="journal article" date="2023" name="G3 (Bethesda)">
        <title>Whole genome assembly and annotation of the endangered Caribbean coral Acropora cervicornis.</title>
        <authorList>
            <person name="Selwyn J.D."/>
            <person name="Vollmer S.V."/>
        </authorList>
    </citation>
    <scope>NUCLEOTIDE SEQUENCE</scope>
    <source>
        <strain evidence="1">K2</strain>
    </source>
</reference>
<organism evidence="1 2">
    <name type="scientific">Acropora cervicornis</name>
    <name type="common">Staghorn coral</name>
    <dbReference type="NCBI Taxonomy" id="6130"/>
    <lineage>
        <taxon>Eukaryota</taxon>
        <taxon>Metazoa</taxon>
        <taxon>Cnidaria</taxon>
        <taxon>Anthozoa</taxon>
        <taxon>Hexacorallia</taxon>
        <taxon>Scleractinia</taxon>
        <taxon>Astrocoeniina</taxon>
        <taxon>Acroporidae</taxon>
        <taxon>Acropora</taxon>
    </lineage>
</organism>
<protein>
    <submittedName>
        <fullName evidence="1">Uncharacterized protein</fullName>
    </submittedName>
</protein>
<dbReference type="EMBL" id="JARQWQ010000027">
    <property type="protein sequence ID" value="KAK2563034.1"/>
    <property type="molecule type" value="Genomic_DNA"/>
</dbReference>
<dbReference type="Proteomes" id="UP001249851">
    <property type="component" value="Unassembled WGS sequence"/>
</dbReference>
<name>A0AAD9QKT9_ACRCE</name>
<accession>A0AAD9QKT9</accession>
<evidence type="ECO:0000313" key="2">
    <source>
        <dbReference type="Proteomes" id="UP001249851"/>
    </source>
</evidence>
<evidence type="ECO:0000313" key="1">
    <source>
        <dbReference type="EMBL" id="KAK2563034.1"/>
    </source>
</evidence>
<reference evidence="1" key="2">
    <citation type="journal article" date="2023" name="Science">
        <title>Genomic signatures of disease resistance in endangered staghorn corals.</title>
        <authorList>
            <person name="Vollmer S.V."/>
            <person name="Selwyn J.D."/>
            <person name="Despard B.A."/>
            <person name="Roesel C.L."/>
        </authorList>
    </citation>
    <scope>NUCLEOTIDE SEQUENCE</scope>
    <source>
        <strain evidence="1">K2</strain>
    </source>
</reference>
<comment type="caution">
    <text evidence="1">The sequence shown here is derived from an EMBL/GenBank/DDBJ whole genome shotgun (WGS) entry which is preliminary data.</text>
</comment>
<gene>
    <name evidence="1" type="ORF">P5673_014041</name>
</gene>
<sequence>MKKAVSSLVAFLKKKKDDFILLRDSKPSDSSENLVDQENCEDAEKFSVLRTCQRCVLIHENKTRNGHALYSFQQKNKHSFDPRASRIPPRVENYDIRLFFDVFCPNQRRFLDKTSDQASALLTVISDHVLKAGAPFSEELQVGAHYPVLIWLRSVKEKNTKQEKPRIFEEDDLIMVKLCYNDKLPSATLPAQLPARASSTSVMLWLLLNKFPKQQVTLEMEEELMIGYLEDIFEVAFLHITSSAKERLAKIDALFQAVDEILEISAHAINCSEDSENALTVRDVIIETATVVTSTAAESTATVGIETAAMALGQAAAGIAISVLVDIALTAGSVTRAKIQRDKGKISNSQFKSHVRRKLCDSGCQFIGGTTGTIVGQVLIPVPVVGALVGGFFGSLIGVGVSKGIIKTSELIAKAQSAKAKAITEG</sequence>
<keyword evidence="2" id="KW-1185">Reference proteome</keyword>
<dbReference type="AlphaFoldDB" id="A0AAD9QKT9"/>
<proteinExistence type="predicted"/>